<evidence type="ECO:0000259" key="11">
    <source>
        <dbReference type="Pfam" id="PF23409"/>
    </source>
</evidence>
<evidence type="ECO:0000256" key="2">
    <source>
        <dbReference type="ARBA" id="ARBA00022490"/>
    </source>
</evidence>
<dbReference type="RefSeq" id="XP_004031186.1">
    <property type="nucleotide sequence ID" value="XM_004031138.1"/>
</dbReference>
<evidence type="ECO:0000256" key="3">
    <source>
        <dbReference type="ARBA" id="ARBA00022574"/>
    </source>
</evidence>
<feature type="region of interest" description="Disordered" evidence="10">
    <location>
        <begin position="1443"/>
        <end position="1467"/>
    </location>
</feature>
<evidence type="ECO:0000256" key="6">
    <source>
        <dbReference type="ARBA" id="ARBA00023212"/>
    </source>
</evidence>
<feature type="coiled-coil region" evidence="9">
    <location>
        <begin position="1340"/>
        <end position="1392"/>
    </location>
</feature>
<feature type="region of interest" description="Disordered" evidence="10">
    <location>
        <begin position="1082"/>
        <end position="1131"/>
    </location>
</feature>
<evidence type="ECO:0000256" key="4">
    <source>
        <dbReference type="ARBA" id="ARBA00022737"/>
    </source>
</evidence>
<evidence type="ECO:0000313" key="12">
    <source>
        <dbReference type="EMBL" id="EGR29950.1"/>
    </source>
</evidence>
<dbReference type="GO" id="GO:0004252">
    <property type="term" value="F:serine-type endopeptidase activity"/>
    <property type="evidence" value="ECO:0007669"/>
    <property type="project" value="UniProtKB-EC"/>
</dbReference>
<dbReference type="eggNOG" id="KOG2106">
    <property type="taxonomic scope" value="Eukaryota"/>
</dbReference>
<feature type="coiled-coil region" evidence="9">
    <location>
        <begin position="1196"/>
        <end position="1237"/>
    </location>
</feature>
<keyword evidence="12" id="KW-0808">Transferase</keyword>
<dbReference type="SMART" id="SM00320">
    <property type="entry name" value="WD40"/>
    <property type="match status" value="8"/>
</dbReference>
<feature type="region of interest" description="Disordered" evidence="10">
    <location>
        <begin position="1"/>
        <end position="22"/>
    </location>
</feature>
<reference evidence="12 13" key="1">
    <citation type="submission" date="2011-07" db="EMBL/GenBank/DDBJ databases">
        <authorList>
            <person name="Coyne R."/>
            <person name="Brami D."/>
            <person name="Johnson J."/>
            <person name="Hostetler J."/>
            <person name="Hannick L."/>
            <person name="Clark T."/>
            <person name="Cassidy-Hanley D."/>
            <person name="Inman J."/>
        </authorList>
    </citation>
    <scope>NUCLEOTIDE SEQUENCE [LARGE SCALE GENOMIC DNA]</scope>
    <source>
        <strain evidence="12 13">G5</strain>
    </source>
</reference>
<evidence type="ECO:0000256" key="7">
    <source>
        <dbReference type="ARBA" id="ARBA00023273"/>
    </source>
</evidence>
<dbReference type="EC" id="3.4.21.53" evidence="12"/>
<organism evidence="12 13">
    <name type="scientific">Ichthyophthirius multifiliis</name>
    <name type="common">White spot disease agent</name>
    <name type="synonym">Ich</name>
    <dbReference type="NCBI Taxonomy" id="5932"/>
    <lineage>
        <taxon>Eukaryota</taxon>
        <taxon>Sar</taxon>
        <taxon>Alveolata</taxon>
        <taxon>Ciliophora</taxon>
        <taxon>Intramacronucleata</taxon>
        <taxon>Oligohymenophorea</taxon>
        <taxon>Hymenostomatida</taxon>
        <taxon>Ophryoglenina</taxon>
        <taxon>Ichthyophthirius</taxon>
    </lineage>
</organism>
<dbReference type="GO" id="GO:0032259">
    <property type="term" value="P:methylation"/>
    <property type="evidence" value="ECO:0007669"/>
    <property type="project" value="UniProtKB-KW"/>
</dbReference>
<evidence type="ECO:0000256" key="8">
    <source>
        <dbReference type="PROSITE-ProRule" id="PRU00221"/>
    </source>
</evidence>
<feature type="repeat" description="WD" evidence="8">
    <location>
        <begin position="412"/>
        <end position="434"/>
    </location>
</feature>
<feature type="region of interest" description="Disordered" evidence="10">
    <location>
        <begin position="992"/>
        <end position="1015"/>
    </location>
</feature>
<dbReference type="InterPro" id="IPR036322">
    <property type="entry name" value="WD40_repeat_dom_sf"/>
</dbReference>
<accession>G0QXV3</accession>
<keyword evidence="6" id="KW-0206">Cytoskeleton</keyword>
<evidence type="ECO:0000256" key="10">
    <source>
        <dbReference type="SAM" id="MobiDB-lite"/>
    </source>
</evidence>
<dbReference type="InParanoid" id="G0QXV3"/>
<dbReference type="InterPro" id="IPR055439">
    <property type="entry name" value="Beta-prop_EML_1st"/>
</dbReference>
<feature type="repeat" description="WD" evidence="8">
    <location>
        <begin position="461"/>
        <end position="502"/>
    </location>
</feature>
<keyword evidence="12" id="KW-0328">Glycosyltransferase</keyword>
<feature type="region of interest" description="Disordered" evidence="10">
    <location>
        <begin position="1282"/>
        <end position="1325"/>
    </location>
</feature>
<keyword evidence="12" id="KW-0378">Hydrolase</keyword>
<comment type="subcellular location">
    <subcellularLocation>
        <location evidence="1">Cytoplasm</location>
        <location evidence="1">Cytoskeleton</location>
        <location evidence="1">Cilium axoneme</location>
    </subcellularLocation>
</comment>
<dbReference type="GO" id="GO:0003886">
    <property type="term" value="F:DNA (cytosine-5-)-methyltransferase activity"/>
    <property type="evidence" value="ECO:0007669"/>
    <property type="project" value="UniProtKB-EC"/>
</dbReference>
<dbReference type="Proteomes" id="UP000008983">
    <property type="component" value="Unassembled WGS sequence"/>
</dbReference>
<keyword evidence="7" id="KW-0966">Cell projection</keyword>
<feature type="compositionally biased region" description="Basic and acidic residues" evidence="10">
    <location>
        <begin position="1443"/>
        <end position="1455"/>
    </location>
</feature>
<sequence length="1513" mass="177347">MSEEQQPIEENLSPNKLVEEQKEEVLQEEQTIETVNEQTEQYKEIIEIKQHEELHIQQEITIQTINNTTQQITEQYKEVVQKRKQEDEYEESLVEEEHIIEQEKNHQEVEQDNTFQNEEYAKNKVENQETPKEPGSQDHLTDQFFYDENELESTVTDSQITRQTVQYHKVFGFDSMKKYNVSVLDNENIIYSCGVTYQILNINTLQTQVLFSKDGGGIGSIAVHPSKKYFAVAEKGNKPNIYIYEYPTLKLFRILRKGTELSYSSVTFSFDGIRCASVGSSPDYTISIWDWKKEMIILKAKAFSQEVYHVQFSEYSENILATSGLAHIKFWKVAETFTGLKLKGEIAKFGQVELSDVIGYYIHPDGKVLSGTEYGNLLLWEGNLIKCVIFIDEQNKCHDGCINAIFKIDNNIITAGEDGYIRFWDFQSIENSESDDFDFNGKIIKLCLKDNYTSSEQTTILETNSGKLNDIAVSPTQNASVTIGDDGVVRLWDFVNKREYYSRKFPSKGTCVEWLAHTRKNGGRVVVVGYQNGIVRYLLLNQITFTLLKSLKVHNKAIKYIKASPDGSIVAVLSIDGNLFLLENDPSDIKKLEPICLFDTKLQINSMVWDRNGEKLLFAAEDGKIYETQIPKKENCDTSETYLQNFYAKSYTIKMMEFQKPKTEEMELEFLLRRNKNEEKKEEVEWEPDSIMNACYYDYSCTKILATVSGKYMGWIYLIDWNKDRPIEAIPVPKIQSLCMNFVDFQDILLIGFKDGSWQLRHKNDIKIGVHLRPHDIDYGAVKNVCLNFMKNCILSVGGDGTFSTYKVDMEAIKQICKGNMVENFIFADQFEGGSISENTFSEKIIEEENQEEEDILDDNVYSIQEAKLLAEEDYKKQEANKKKNKILEQVQNLVSLFEDQKRKNLEIDEIARLTNQELCVDPDYIEMLNQRVEQDLEETKLELKWDAEYYQLKTQKLFKYMKDELIVDTFTVKAIKNPNIQIKKELEELSKKKPTKESFDPDHQKDIENAKKTLGDYKLKSSPTYDVPENQRMNVKINKQLNINETLFQPKIDKQLEMPETFFQVTEEQIDAFIISKNKENAQNAKNKQTQENEQQNNNNNNNQQKKEKKPDPTLGYKQRKGVKVQNSEQEEELKTITQMILNAEKKRMQDEINEETEQFDKDVLKWQNEKNIMESDITIAQMKLVTFFQELLILADMEEQDEKLINDLLNLQKDKSELEEQNAKIVADLVTLANKDSQNEKELVEQQKAFKELIHPDDDVKREKIHQYYLRKYKKNKAKQQKLRNAEEENEDFEEEDIESDEDDDDDFLDDEDDEKPDISPVENDSKIREIIDKICELEDQQENKRKEKSELDRQKVSILSKIANIGNNLRKAEEELKNYQRKNFKKLINQMSLIVQKQIKYKILIYQIKEKRKNHINYLMIYHVLYYSLKMNLIKQLKEQKSQNQNKKEQKKAVQIQKRNKKYYKQSQVKKMLKQKNNQKNAEKSISQNLVMQWIQALQNNQNLQNKYQK</sequence>
<feature type="domain" description="EML-like first beta-propeller" evidence="11">
    <location>
        <begin position="218"/>
        <end position="427"/>
    </location>
</feature>
<dbReference type="OMA" id="DNYYLPM"/>
<dbReference type="InterPro" id="IPR001680">
    <property type="entry name" value="WD40_rpt"/>
</dbReference>
<keyword evidence="12" id="KW-0489">Methyltransferase</keyword>
<dbReference type="EC" id="2.4.1.37" evidence="12"/>
<dbReference type="GO" id="GO:0004381">
    <property type="term" value="F:fucosylgalactoside 3-alpha-galactosyltransferase activity"/>
    <property type="evidence" value="ECO:0007669"/>
    <property type="project" value="UniProtKB-EC"/>
</dbReference>
<dbReference type="GO" id="GO:0008663">
    <property type="term" value="F:2',3'-cyclic-nucleotide 2'-phosphodiesterase activity"/>
    <property type="evidence" value="ECO:0007669"/>
    <property type="project" value="UniProtKB-EC"/>
</dbReference>
<dbReference type="EC" id="2.1.1.37" evidence="12"/>
<dbReference type="EC" id="5.2.1.8" evidence="12"/>
<dbReference type="EMBL" id="GL984089">
    <property type="protein sequence ID" value="EGR29950.1"/>
    <property type="molecule type" value="Genomic_DNA"/>
</dbReference>
<keyword evidence="12" id="KW-0413">Isomerase</keyword>
<dbReference type="OrthoDB" id="1935234at2759"/>
<dbReference type="Pfam" id="PF23409">
    <property type="entry name" value="Beta-prop_EML"/>
    <property type="match status" value="1"/>
</dbReference>
<dbReference type="GO" id="GO:0003755">
    <property type="term" value="F:peptidyl-prolyl cis-trans isomerase activity"/>
    <property type="evidence" value="ECO:0007669"/>
    <property type="project" value="UniProtKB-EC"/>
</dbReference>
<feature type="compositionally biased region" description="Low complexity" evidence="10">
    <location>
        <begin position="1082"/>
        <end position="1105"/>
    </location>
</feature>
<dbReference type="SUPFAM" id="SSF50978">
    <property type="entry name" value="WD40 repeat-like"/>
    <property type="match status" value="2"/>
</dbReference>
<evidence type="ECO:0000313" key="13">
    <source>
        <dbReference type="Proteomes" id="UP000008983"/>
    </source>
</evidence>
<keyword evidence="2" id="KW-0963">Cytoplasm</keyword>
<dbReference type="PROSITE" id="PS50082">
    <property type="entry name" value="WD_REPEATS_2"/>
    <property type="match status" value="2"/>
</dbReference>
<dbReference type="STRING" id="857967.G0QXV3"/>
<evidence type="ECO:0000256" key="5">
    <source>
        <dbReference type="ARBA" id="ARBA00023054"/>
    </source>
</evidence>
<dbReference type="InterPro" id="IPR015943">
    <property type="entry name" value="WD40/YVTN_repeat-like_dom_sf"/>
</dbReference>
<dbReference type="GeneID" id="14906064"/>
<evidence type="ECO:0000256" key="9">
    <source>
        <dbReference type="SAM" id="Coils"/>
    </source>
</evidence>
<keyword evidence="5 9" id="KW-0175">Coiled coil</keyword>
<feature type="compositionally biased region" description="Acidic residues" evidence="10">
    <location>
        <begin position="1290"/>
        <end position="1318"/>
    </location>
</feature>
<proteinExistence type="predicted"/>
<evidence type="ECO:0000256" key="1">
    <source>
        <dbReference type="ARBA" id="ARBA00004430"/>
    </source>
</evidence>
<dbReference type="Gene3D" id="2.130.10.10">
    <property type="entry name" value="YVTN repeat-like/Quinoprotein amine dehydrogenase"/>
    <property type="match status" value="2"/>
</dbReference>
<dbReference type="GO" id="GO:0005930">
    <property type="term" value="C:axoneme"/>
    <property type="evidence" value="ECO:0007669"/>
    <property type="project" value="UniProtKB-SubCell"/>
</dbReference>
<keyword evidence="13" id="KW-1185">Reference proteome</keyword>
<gene>
    <name evidence="12" type="ORF">IMG5_145410</name>
</gene>
<name>G0QXV3_ICHMU</name>
<keyword evidence="3 8" id="KW-0853">WD repeat</keyword>
<dbReference type="EC" id="3.1.4.16" evidence="12"/>
<dbReference type="PANTHER" id="PTHR14885">
    <property type="entry name" value="CILIA- AND FLAGELLA-ASSOCIATED PROTEIN 43-RELATED"/>
    <property type="match status" value="1"/>
</dbReference>
<dbReference type="PANTHER" id="PTHR14885:SF3">
    <property type="entry name" value="CILIA- AND FLAGELLA-ASSOCIATED PROTEIN 44"/>
    <property type="match status" value="1"/>
</dbReference>
<keyword evidence="4" id="KW-0677">Repeat</keyword>
<protein>
    <submittedName>
        <fullName evidence="12">WD repeat protein</fullName>
        <ecNumber evidence="12">2.1.1.37</ecNumber>
        <ecNumber evidence="12">2.4.1.37</ecNumber>
        <ecNumber evidence="12">3.1.4.16</ecNumber>
        <ecNumber evidence="12">3.4.21.53</ecNumber>
        <ecNumber evidence="12">5.2.1.8</ecNumber>
    </submittedName>
</protein>